<feature type="transmembrane region" description="Helical" evidence="6">
    <location>
        <begin position="165"/>
        <end position="185"/>
    </location>
</feature>
<feature type="binding site" evidence="5">
    <location>
        <position position="258"/>
    </location>
    <ligand>
        <name>Zn(2+)</name>
        <dbReference type="ChEBI" id="CHEBI:29105"/>
    </ligand>
</feature>
<feature type="transmembrane region" description="Helical" evidence="6">
    <location>
        <begin position="80"/>
        <end position="101"/>
    </location>
</feature>
<keyword evidence="5" id="KW-0862">Zinc</keyword>
<comment type="caution">
    <text evidence="7">The sequence shown here is derived from an EMBL/GenBank/DDBJ whole genome shotgun (WGS) entry which is preliminary data.</text>
</comment>
<keyword evidence="5" id="KW-0479">Metal-binding</keyword>
<evidence type="ECO:0000256" key="2">
    <source>
        <dbReference type="ARBA" id="ARBA00022692"/>
    </source>
</evidence>
<dbReference type="PANTHER" id="PTHR20855:SF3">
    <property type="entry name" value="LD03007P"/>
    <property type="match status" value="1"/>
</dbReference>
<dbReference type="InterPro" id="IPR004254">
    <property type="entry name" value="AdipoR/HlyIII-related"/>
</dbReference>
<feature type="binding site" evidence="5">
    <location>
        <position position="124"/>
    </location>
    <ligand>
        <name>Zn(2+)</name>
        <dbReference type="ChEBI" id="CHEBI:29105"/>
    </ligand>
</feature>
<dbReference type="GO" id="GO:0046872">
    <property type="term" value="F:metal ion binding"/>
    <property type="evidence" value="ECO:0007669"/>
    <property type="project" value="UniProtKB-KW"/>
</dbReference>
<dbReference type="GO" id="GO:0016020">
    <property type="term" value="C:membrane"/>
    <property type="evidence" value="ECO:0007669"/>
    <property type="project" value="UniProtKB-SubCell"/>
</dbReference>
<keyword evidence="8" id="KW-1185">Reference proteome</keyword>
<organism evidence="7 8">
    <name type="scientific">Bifidobacterium avesanii</name>
    <dbReference type="NCBI Taxonomy" id="1798157"/>
    <lineage>
        <taxon>Bacteria</taxon>
        <taxon>Bacillati</taxon>
        <taxon>Actinomycetota</taxon>
        <taxon>Actinomycetes</taxon>
        <taxon>Bifidobacteriales</taxon>
        <taxon>Bifidobacteriaceae</taxon>
        <taxon>Bifidobacterium</taxon>
    </lineage>
</organism>
<evidence type="ECO:0000313" key="8">
    <source>
        <dbReference type="Proteomes" id="UP000469763"/>
    </source>
</evidence>
<reference evidence="7 8" key="1">
    <citation type="submission" date="2019-10" db="EMBL/GenBank/DDBJ databases">
        <title>Bifidobacterium from non-human primates.</title>
        <authorList>
            <person name="Modesto M."/>
        </authorList>
    </citation>
    <scope>NUCLEOTIDE SEQUENCE [LARGE SCALE GENOMIC DNA]</scope>
    <source>
        <strain evidence="7 8">TREC</strain>
    </source>
</reference>
<feature type="transmembrane region" description="Helical" evidence="6">
    <location>
        <begin position="141"/>
        <end position="159"/>
    </location>
</feature>
<dbReference type="AlphaFoldDB" id="A0A7K3THP4"/>
<dbReference type="PANTHER" id="PTHR20855">
    <property type="entry name" value="ADIPOR/PROGESTIN RECEPTOR-RELATED"/>
    <property type="match status" value="1"/>
</dbReference>
<evidence type="ECO:0000256" key="1">
    <source>
        <dbReference type="ARBA" id="ARBA00004141"/>
    </source>
</evidence>
<dbReference type="Pfam" id="PF03006">
    <property type="entry name" value="HlyIII"/>
    <property type="match status" value="1"/>
</dbReference>
<evidence type="ECO:0000256" key="6">
    <source>
        <dbReference type="SAM" id="Phobius"/>
    </source>
</evidence>
<gene>
    <name evidence="7" type="ORF">GFD22_06475</name>
</gene>
<protein>
    <submittedName>
        <fullName evidence="7">Hemolysin III family protein</fullName>
    </submittedName>
</protein>
<dbReference type="OrthoDB" id="9813689at2"/>
<evidence type="ECO:0000256" key="5">
    <source>
        <dbReference type="PIRSR" id="PIRSR604254-1"/>
    </source>
</evidence>
<feature type="transmembrane region" description="Helical" evidence="6">
    <location>
        <begin position="192"/>
        <end position="214"/>
    </location>
</feature>
<feature type="transmembrane region" description="Helical" evidence="6">
    <location>
        <begin position="107"/>
        <end position="129"/>
    </location>
</feature>
<keyword evidence="3 6" id="KW-1133">Transmembrane helix</keyword>
<feature type="binding site" evidence="5">
    <location>
        <position position="254"/>
    </location>
    <ligand>
        <name>Zn(2+)</name>
        <dbReference type="ChEBI" id="CHEBI:29105"/>
    </ligand>
</feature>
<keyword evidence="4 6" id="KW-0472">Membrane</keyword>
<proteinExistence type="predicted"/>
<keyword evidence="2 6" id="KW-0812">Transmembrane</keyword>
<feature type="transmembrane region" description="Helical" evidence="6">
    <location>
        <begin position="220"/>
        <end position="241"/>
    </location>
</feature>
<sequence>MSTAMTNANRFRREHLEYRERREHEVRERVAHARKRAREATAARKEAQRRERLLRRSAANRNRPERDYIAKPRLRGVMHLVTFPLAVAASIVLICVAPWGAVKIACAVYGATAMLLFGNSALLHIGHWGPRMNKVLCQIDYCNIFLIIAGTNTPFLFALDGRIRWPYLIVIWSAALIGSVAHVIWYHNHDWIFTMIYIVLGLAPVTLLPFLWTAPAVGPAATILIAAGGAAYIAGAVCFAWRRPNPVPGWFGYHEVFHTGTVVGYACHVVAVYLTVCAMR</sequence>
<dbReference type="RefSeq" id="WP_152350325.1">
    <property type="nucleotide sequence ID" value="NZ_WBSN01000007.1"/>
</dbReference>
<name>A0A7K3THP4_9BIFI</name>
<dbReference type="EMBL" id="WHZY01000008">
    <property type="protein sequence ID" value="NEG78615.1"/>
    <property type="molecule type" value="Genomic_DNA"/>
</dbReference>
<evidence type="ECO:0000256" key="3">
    <source>
        <dbReference type="ARBA" id="ARBA00022989"/>
    </source>
</evidence>
<evidence type="ECO:0000313" key="7">
    <source>
        <dbReference type="EMBL" id="NEG78615.1"/>
    </source>
</evidence>
<comment type="subcellular location">
    <subcellularLocation>
        <location evidence="1">Membrane</location>
        <topology evidence="1">Multi-pass membrane protein</topology>
    </subcellularLocation>
</comment>
<evidence type="ECO:0000256" key="4">
    <source>
        <dbReference type="ARBA" id="ARBA00023136"/>
    </source>
</evidence>
<accession>A0A7K3THP4</accession>
<dbReference type="Proteomes" id="UP000469763">
    <property type="component" value="Unassembled WGS sequence"/>
</dbReference>